<evidence type="ECO:0000313" key="2">
    <source>
        <dbReference type="EMBL" id="MCU0105629.1"/>
    </source>
</evidence>
<dbReference type="Proteomes" id="UP001209076">
    <property type="component" value="Unassembled WGS sequence"/>
</dbReference>
<keyword evidence="3" id="KW-1185">Reference proteome</keyword>
<keyword evidence="1" id="KW-0812">Transmembrane</keyword>
<feature type="transmembrane region" description="Helical" evidence="1">
    <location>
        <begin position="167"/>
        <end position="191"/>
    </location>
</feature>
<feature type="transmembrane region" description="Helical" evidence="1">
    <location>
        <begin position="133"/>
        <end position="155"/>
    </location>
</feature>
<evidence type="ECO:0000256" key="1">
    <source>
        <dbReference type="SAM" id="Phobius"/>
    </source>
</evidence>
<protein>
    <submittedName>
        <fullName evidence="2">Pr6Pr family membrane protein</fullName>
    </submittedName>
</protein>
<feature type="transmembrane region" description="Helical" evidence="1">
    <location>
        <begin position="43"/>
        <end position="61"/>
    </location>
</feature>
<feature type="transmembrane region" description="Helical" evidence="1">
    <location>
        <begin position="12"/>
        <end position="31"/>
    </location>
</feature>
<keyword evidence="1" id="KW-1133">Transmembrane helix</keyword>
<proteinExistence type="predicted"/>
<sequence length="202" mass="23507">MLKPYIVHSIKFVLLLVTFAFSMVGTFYSYVEFGIGNIHYFTNQSNLLVFVVSFMMVFGFDKSKWFKALSSIALLDILLTGVVYNLLLREYDRDFNEIKQFLMLVTHTIVPILFTTLYFGFIQTEPLFKDIKLLWIHPTLYFLVAQIAGLFTGYYPYPFISPEQGVFQMLIVNFFIVFPILTLTGLGLIGLKQWLNEHFNLV</sequence>
<reference evidence="3" key="1">
    <citation type="submission" date="2023-07" db="EMBL/GenBank/DDBJ databases">
        <title>Novel Mycoplasma species identified in domestic and wild animals.</title>
        <authorList>
            <person name="Volokhov D.V."/>
            <person name="Furtak V.A."/>
            <person name="Zagorodnyaya T.A."/>
        </authorList>
    </citation>
    <scope>NUCLEOTIDE SEQUENCE [LARGE SCALE GENOMIC DNA]</scope>
    <source>
        <strain evidence="3">92-19</strain>
    </source>
</reference>
<feature type="transmembrane region" description="Helical" evidence="1">
    <location>
        <begin position="100"/>
        <end position="121"/>
    </location>
</feature>
<accession>A0ABT2PXD9</accession>
<dbReference type="EMBL" id="JAOEGN010000019">
    <property type="protein sequence ID" value="MCU0105629.1"/>
    <property type="molecule type" value="Genomic_DNA"/>
</dbReference>
<name>A0ABT2PXD9_9MOLU</name>
<feature type="transmembrane region" description="Helical" evidence="1">
    <location>
        <begin position="68"/>
        <end position="88"/>
    </location>
</feature>
<gene>
    <name evidence="2" type="ORF">N7603_08155</name>
</gene>
<comment type="caution">
    <text evidence="2">The sequence shown here is derived from an EMBL/GenBank/DDBJ whole genome shotgun (WGS) entry which is preliminary data.</text>
</comment>
<dbReference type="NCBIfam" id="NF038065">
    <property type="entry name" value="Pr6Pr"/>
    <property type="match status" value="1"/>
</dbReference>
<dbReference type="InterPro" id="IPR049713">
    <property type="entry name" value="Pr6Pr-like"/>
</dbReference>
<keyword evidence="1" id="KW-0472">Membrane</keyword>
<organism evidence="2 3">
    <name type="scientific">Paracholeplasma vituli</name>
    <dbReference type="NCBI Taxonomy" id="69473"/>
    <lineage>
        <taxon>Bacteria</taxon>
        <taxon>Bacillati</taxon>
        <taxon>Mycoplasmatota</taxon>
        <taxon>Mollicutes</taxon>
        <taxon>Acholeplasmatales</taxon>
        <taxon>Acholeplasmataceae</taxon>
        <taxon>Paracholeplasma</taxon>
    </lineage>
</organism>
<dbReference type="RefSeq" id="WP_262096947.1">
    <property type="nucleotide sequence ID" value="NZ_JAOEGN010000019.1"/>
</dbReference>
<evidence type="ECO:0000313" key="3">
    <source>
        <dbReference type="Proteomes" id="UP001209076"/>
    </source>
</evidence>